<sequence length="258" mass="29642">MFYESNATDCFENPSTYTLPSEHIFKIPHQGSQSTATLHSQPHTHYLHLKNVKHNDEYTLASYGPPLHHGHYCQLCPHRSWRNHPDEILINSASDISGTSAILAPLNSTTTTWVPGEPQSIFIEMGTRDIYYTSCVPKSDDRSMCIVTFLQSNDDGRGYMWVYDNMCREVGNKRVTRAELADRYSMSSELPMFVDINIDRKWSPYNKSGVKLWYGSHYNKNPLNKATQHWPGQTDSIVLQSNWPGRLWYAFRAPFLCG</sequence>
<name>A0A1E1MWV7_RHYSE</name>
<organism evidence="1 2">
    <name type="scientific">Rhynchosporium secalis</name>
    <name type="common">Barley scald fungus</name>
    <dbReference type="NCBI Taxonomy" id="38038"/>
    <lineage>
        <taxon>Eukaryota</taxon>
        <taxon>Fungi</taxon>
        <taxon>Dikarya</taxon>
        <taxon>Ascomycota</taxon>
        <taxon>Pezizomycotina</taxon>
        <taxon>Leotiomycetes</taxon>
        <taxon>Helotiales</taxon>
        <taxon>Ploettnerulaceae</taxon>
        <taxon>Rhynchosporium</taxon>
    </lineage>
</organism>
<accession>A0A1E1MWV7</accession>
<dbReference type="Proteomes" id="UP000177625">
    <property type="component" value="Unassembled WGS sequence"/>
</dbReference>
<gene>
    <name evidence="1" type="ORF">RSE6_14868</name>
</gene>
<keyword evidence="2" id="KW-1185">Reference proteome</keyword>
<proteinExistence type="predicted"/>
<reference evidence="2" key="1">
    <citation type="submission" date="2016-03" db="EMBL/GenBank/DDBJ databases">
        <authorList>
            <person name="Guldener U."/>
        </authorList>
    </citation>
    <scope>NUCLEOTIDE SEQUENCE [LARGE SCALE GENOMIC DNA]</scope>
</reference>
<evidence type="ECO:0000313" key="2">
    <source>
        <dbReference type="Proteomes" id="UP000177625"/>
    </source>
</evidence>
<dbReference type="EMBL" id="FJVC01000733">
    <property type="protein sequence ID" value="CZT53365.1"/>
    <property type="molecule type" value="Genomic_DNA"/>
</dbReference>
<protein>
    <submittedName>
        <fullName evidence="1">Uncharacterized protein</fullName>
    </submittedName>
</protein>
<evidence type="ECO:0000313" key="1">
    <source>
        <dbReference type="EMBL" id="CZT53365.1"/>
    </source>
</evidence>
<dbReference type="AlphaFoldDB" id="A0A1E1MWV7"/>